<sequence>MFSLESVVVGKSIVEACLANMTSLTRPTALVCQQGGTLLLPMWLVGQKDVRIGAGVDRTCLKNPTELISEPEFWERFHILNGIFIHLVDGAPMSIEKRSPNVIFFSKEQFNAGLLLPFPSFFKQFLHYTKIPPDFIHPNVVRVLMGCNILDMLFQLDLSLLEVLFVYTIKMSRKGIFSLFAQIPSLQLVTGLPDSNKGKERRGWLVEWVEKGEEEARWDVKASPGWKPSGHYFHHPSYPSSSAKKKSAAKATKKAPAPALVSPSASTSFTSAFAASTVPNSEANLNFLGAKPDIEVELVVPRIIH</sequence>
<name>A0A438EI16_VITVI</name>
<organism evidence="2 3">
    <name type="scientific">Vitis vinifera</name>
    <name type="common">Grape</name>
    <dbReference type="NCBI Taxonomy" id="29760"/>
    <lineage>
        <taxon>Eukaryota</taxon>
        <taxon>Viridiplantae</taxon>
        <taxon>Streptophyta</taxon>
        <taxon>Embryophyta</taxon>
        <taxon>Tracheophyta</taxon>
        <taxon>Spermatophyta</taxon>
        <taxon>Magnoliopsida</taxon>
        <taxon>eudicotyledons</taxon>
        <taxon>Gunneridae</taxon>
        <taxon>Pentapetalae</taxon>
        <taxon>rosids</taxon>
        <taxon>Vitales</taxon>
        <taxon>Vitaceae</taxon>
        <taxon>Viteae</taxon>
        <taxon>Vitis</taxon>
    </lineage>
</organism>
<dbReference type="Proteomes" id="UP000288805">
    <property type="component" value="Unassembled WGS sequence"/>
</dbReference>
<proteinExistence type="predicted"/>
<accession>A0A438EI16</accession>
<comment type="caution">
    <text evidence="2">The sequence shown here is derived from an EMBL/GenBank/DDBJ whole genome shotgun (WGS) entry which is preliminary data.</text>
</comment>
<dbReference type="EMBL" id="QGNW01001286">
    <property type="protein sequence ID" value="RVW47318.1"/>
    <property type="molecule type" value="Genomic_DNA"/>
</dbReference>
<evidence type="ECO:0000313" key="3">
    <source>
        <dbReference type="Proteomes" id="UP000288805"/>
    </source>
</evidence>
<feature type="compositionally biased region" description="Basic residues" evidence="1">
    <location>
        <begin position="243"/>
        <end position="253"/>
    </location>
</feature>
<protein>
    <submittedName>
        <fullName evidence="2">Uncharacterized protein</fullName>
    </submittedName>
</protein>
<evidence type="ECO:0000256" key="1">
    <source>
        <dbReference type="SAM" id="MobiDB-lite"/>
    </source>
</evidence>
<evidence type="ECO:0000313" key="2">
    <source>
        <dbReference type="EMBL" id="RVW47318.1"/>
    </source>
</evidence>
<reference evidence="2 3" key="1">
    <citation type="journal article" date="2018" name="PLoS Genet.">
        <title>Population sequencing reveals clonal diversity and ancestral inbreeding in the grapevine cultivar Chardonnay.</title>
        <authorList>
            <person name="Roach M.J."/>
            <person name="Johnson D.L."/>
            <person name="Bohlmann J."/>
            <person name="van Vuuren H.J."/>
            <person name="Jones S.J."/>
            <person name="Pretorius I.S."/>
            <person name="Schmidt S.A."/>
            <person name="Borneman A.R."/>
        </authorList>
    </citation>
    <scope>NUCLEOTIDE SEQUENCE [LARGE SCALE GENOMIC DNA]</scope>
    <source>
        <strain evidence="3">cv. Chardonnay</strain>
        <tissue evidence="2">Leaf</tissue>
    </source>
</reference>
<dbReference type="AlphaFoldDB" id="A0A438EI16"/>
<feature type="region of interest" description="Disordered" evidence="1">
    <location>
        <begin position="237"/>
        <end position="259"/>
    </location>
</feature>
<gene>
    <name evidence="2" type="ORF">CK203_089657</name>
</gene>